<dbReference type="InterPro" id="IPR006674">
    <property type="entry name" value="HD_domain"/>
</dbReference>
<evidence type="ECO:0000259" key="1">
    <source>
        <dbReference type="PROSITE" id="PS51832"/>
    </source>
</evidence>
<organism evidence="2">
    <name type="scientific">uncultured Solirubrobacterales bacterium</name>
    <dbReference type="NCBI Taxonomy" id="768556"/>
    <lineage>
        <taxon>Bacteria</taxon>
        <taxon>Bacillati</taxon>
        <taxon>Actinomycetota</taxon>
        <taxon>Thermoleophilia</taxon>
        <taxon>Solirubrobacterales</taxon>
        <taxon>environmental samples</taxon>
    </lineage>
</organism>
<keyword evidence="2" id="KW-0560">Oxidoreductase</keyword>
<sequence>MRDDFDGVVVCANRAGGFEELDDETLVALGDQAGSLLDNARLRGELRGAYVSTVSLLTEALEAKDPFLRGHSEEVSDYVAAVADELNMPDNERENLVFASVLHDIGKIGISERICSSPRP</sequence>
<name>A0A6J4RW01_9ACTN</name>
<dbReference type="PROSITE" id="PS51832">
    <property type="entry name" value="HD_GYP"/>
    <property type="match status" value="1"/>
</dbReference>
<dbReference type="InterPro" id="IPR052020">
    <property type="entry name" value="Cyclic_di-GMP/3'3'-cGAMP_PDE"/>
</dbReference>
<accession>A0A6J4RW01</accession>
<feature type="domain" description="HD-GYP" evidence="1">
    <location>
        <begin position="46"/>
        <end position="120"/>
    </location>
</feature>
<dbReference type="AlphaFoldDB" id="A0A6J4RW01"/>
<reference evidence="2" key="1">
    <citation type="submission" date="2020-02" db="EMBL/GenBank/DDBJ databases">
        <authorList>
            <person name="Meier V. D."/>
        </authorList>
    </citation>
    <scope>NUCLEOTIDE SEQUENCE</scope>
    <source>
        <strain evidence="2">AVDCRST_MAG17</strain>
    </source>
</reference>
<evidence type="ECO:0000313" key="2">
    <source>
        <dbReference type="EMBL" id="CAA9482542.1"/>
    </source>
</evidence>
<dbReference type="Pfam" id="PF01966">
    <property type="entry name" value="HD"/>
    <property type="match status" value="1"/>
</dbReference>
<dbReference type="EMBL" id="CADCVV010000016">
    <property type="protein sequence ID" value="CAA9482542.1"/>
    <property type="molecule type" value="Genomic_DNA"/>
</dbReference>
<proteinExistence type="predicted"/>
<dbReference type="InterPro" id="IPR003607">
    <property type="entry name" value="HD/PDEase_dom"/>
</dbReference>
<dbReference type="CDD" id="cd00077">
    <property type="entry name" value="HDc"/>
    <property type="match status" value="1"/>
</dbReference>
<dbReference type="SUPFAM" id="SSF109604">
    <property type="entry name" value="HD-domain/PDEase-like"/>
    <property type="match status" value="1"/>
</dbReference>
<protein>
    <submittedName>
        <fullName evidence="2">D-amino acid dehydrogenase small subunit</fullName>
        <ecNumber evidence="2">1.4.99.1</ecNumber>
    </submittedName>
</protein>
<dbReference type="EC" id="1.4.99.1" evidence="2"/>
<dbReference type="InterPro" id="IPR037522">
    <property type="entry name" value="HD_GYP_dom"/>
</dbReference>
<dbReference type="PANTHER" id="PTHR45228:SF1">
    <property type="entry name" value="CYCLIC DI-GMP PHOSPHODIESTERASE TM_0186"/>
    <property type="match status" value="1"/>
</dbReference>
<gene>
    <name evidence="2" type="ORF">AVDCRST_MAG17-266</name>
</gene>
<dbReference type="PANTHER" id="PTHR45228">
    <property type="entry name" value="CYCLIC DI-GMP PHOSPHODIESTERASE TM_0186-RELATED"/>
    <property type="match status" value="1"/>
</dbReference>
<dbReference type="GO" id="GO:0016491">
    <property type="term" value="F:oxidoreductase activity"/>
    <property type="evidence" value="ECO:0007669"/>
    <property type="project" value="UniProtKB-KW"/>
</dbReference>
<dbReference type="Gene3D" id="1.10.3210.10">
    <property type="entry name" value="Hypothetical protein af1432"/>
    <property type="match status" value="1"/>
</dbReference>